<evidence type="ECO:0000313" key="2">
    <source>
        <dbReference type="Proteomes" id="UP001596087"/>
    </source>
</evidence>
<comment type="caution">
    <text evidence="1">The sequence shown here is derived from an EMBL/GenBank/DDBJ whole genome shotgun (WGS) entry which is preliminary data.</text>
</comment>
<dbReference type="EMBL" id="JBHSKD010000002">
    <property type="protein sequence ID" value="MFC5175315.1"/>
    <property type="molecule type" value="Genomic_DNA"/>
</dbReference>
<sequence>MTRPEVRLHDVRVTGDVDRAALLAAIESAVADASVTGPVAPDRVRSAVSDAVSSVVDPPRGQEGGP</sequence>
<evidence type="ECO:0000313" key="1">
    <source>
        <dbReference type="EMBL" id="MFC5175315.1"/>
    </source>
</evidence>
<reference evidence="2" key="1">
    <citation type="journal article" date="2019" name="Int. J. Syst. Evol. Microbiol.">
        <title>The Global Catalogue of Microorganisms (GCM) 10K type strain sequencing project: providing services to taxonomists for standard genome sequencing and annotation.</title>
        <authorList>
            <consortium name="The Broad Institute Genomics Platform"/>
            <consortium name="The Broad Institute Genome Sequencing Center for Infectious Disease"/>
            <person name="Wu L."/>
            <person name="Ma J."/>
        </authorList>
    </citation>
    <scope>NUCLEOTIDE SEQUENCE [LARGE SCALE GENOMIC DNA]</scope>
    <source>
        <strain evidence="2">DFY41</strain>
    </source>
</reference>
<dbReference type="Proteomes" id="UP001596087">
    <property type="component" value="Unassembled WGS sequence"/>
</dbReference>
<keyword evidence="2" id="KW-1185">Reference proteome</keyword>
<name>A0ABW0BDH9_9ACTN</name>
<proteinExistence type="predicted"/>
<accession>A0ABW0BDH9</accession>
<gene>
    <name evidence="1" type="ORF">ACFPGP_01445</name>
</gene>
<dbReference type="RefSeq" id="WP_378585880.1">
    <property type="nucleotide sequence ID" value="NZ_JBHSKD010000002.1"/>
</dbReference>
<protein>
    <submittedName>
        <fullName evidence="1">Uncharacterized protein</fullName>
    </submittedName>
</protein>
<organism evidence="1 2">
    <name type="scientific">Nocardioides taihuensis</name>
    <dbReference type="NCBI Taxonomy" id="1835606"/>
    <lineage>
        <taxon>Bacteria</taxon>
        <taxon>Bacillati</taxon>
        <taxon>Actinomycetota</taxon>
        <taxon>Actinomycetes</taxon>
        <taxon>Propionibacteriales</taxon>
        <taxon>Nocardioidaceae</taxon>
        <taxon>Nocardioides</taxon>
    </lineage>
</organism>